<evidence type="ECO:0000256" key="6">
    <source>
        <dbReference type="ARBA" id="ARBA00022679"/>
    </source>
</evidence>
<evidence type="ECO:0000256" key="3">
    <source>
        <dbReference type="ARBA" id="ARBA00003976"/>
    </source>
</evidence>
<feature type="domain" description="RING-type" evidence="13">
    <location>
        <begin position="136"/>
        <end position="182"/>
    </location>
</feature>
<evidence type="ECO:0000256" key="4">
    <source>
        <dbReference type="ARBA" id="ARBA00005884"/>
    </source>
</evidence>
<keyword evidence="10" id="KW-0833">Ubl conjugation pathway</keyword>
<evidence type="ECO:0000256" key="8">
    <source>
        <dbReference type="ARBA" id="ARBA00022737"/>
    </source>
</evidence>
<dbReference type="Proteomes" id="UP000036987">
    <property type="component" value="Unassembled WGS sequence"/>
</dbReference>
<dbReference type="STRING" id="29655.A0A0K9P3U6"/>
<dbReference type="Gene3D" id="1.20.120.1750">
    <property type="match status" value="1"/>
</dbReference>
<dbReference type="EC" id="2.3.2.31" evidence="5"/>
<dbReference type="GO" id="GO:0061630">
    <property type="term" value="F:ubiquitin protein ligase activity"/>
    <property type="evidence" value="ECO:0000318"/>
    <property type="project" value="GO_Central"/>
</dbReference>
<dbReference type="PROSITE" id="PS51873">
    <property type="entry name" value="TRIAD"/>
    <property type="match status" value="1"/>
</dbReference>
<keyword evidence="16" id="KW-1185">Reference proteome</keyword>
<comment type="caution">
    <text evidence="15">The sequence shown here is derived from an EMBL/GenBank/DDBJ whole genome shotgun (WGS) entry which is preliminary data.</text>
</comment>
<evidence type="ECO:0000256" key="7">
    <source>
        <dbReference type="ARBA" id="ARBA00022723"/>
    </source>
</evidence>
<dbReference type="EMBL" id="LFYR01001213">
    <property type="protein sequence ID" value="KMZ63711.1"/>
    <property type="molecule type" value="Genomic_DNA"/>
</dbReference>
<dbReference type="InterPro" id="IPR013083">
    <property type="entry name" value="Znf_RING/FYVE/PHD"/>
</dbReference>
<reference evidence="16" key="1">
    <citation type="journal article" date="2016" name="Nature">
        <title>The genome of the seagrass Zostera marina reveals angiosperm adaptation to the sea.</title>
        <authorList>
            <person name="Olsen J.L."/>
            <person name="Rouze P."/>
            <person name="Verhelst B."/>
            <person name="Lin Y.-C."/>
            <person name="Bayer T."/>
            <person name="Collen J."/>
            <person name="Dattolo E."/>
            <person name="De Paoli E."/>
            <person name="Dittami S."/>
            <person name="Maumus F."/>
            <person name="Michel G."/>
            <person name="Kersting A."/>
            <person name="Lauritano C."/>
            <person name="Lohaus R."/>
            <person name="Toepel M."/>
            <person name="Tonon T."/>
            <person name="Vanneste K."/>
            <person name="Amirebrahimi M."/>
            <person name="Brakel J."/>
            <person name="Bostroem C."/>
            <person name="Chovatia M."/>
            <person name="Grimwood J."/>
            <person name="Jenkins J.W."/>
            <person name="Jueterbock A."/>
            <person name="Mraz A."/>
            <person name="Stam W.T."/>
            <person name="Tice H."/>
            <person name="Bornberg-Bauer E."/>
            <person name="Green P.J."/>
            <person name="Pearson G.A."/>
            <person name="Procaccini G."/>
            <person name="Duarte C.M."/>
            <person name="Schmutz J."/>
            <person name="Reusch T.B.H."/>
            <person name="Van de Peer Y."/>
        </authorList>
    </citation>
    <scope>NUCLEOTIDE SEQUENCE [LARGE SCALE GENOMIC DNA]</scope>
    <source>
        <strain evidence="16">cv. Finnish</strain>
    </source>
</reference>
<dbReference type="PROSITE" id="PS00518">
    <property type="entry name" value="ZF_RING_1"/>
    <property type="match status" value="1"/>
</dbReference>
<dbReference type="OMA" id="NCRRMFC"/>
<evidence type="ECO:0000256" key="9">
    <source>
        <dbReference type="ARBA" id="ARBA00022771"/>
    </source>
</evidence>
<dbReference type="OrthoDB" id="10009520at2759"/>
<dbReference type="GO" id="GO:0016567">
    <property type="term" value="P:protein ubiquitination"/>
    <property type="evidence" value="ECO:0007669"/>
    <property type="project" value="InterPro"/>
</dbReference>
<dbReference type="InterPro" id="IPR002867">
    <property type="entry name" value="IBR_dom"/>
</dbReference>
<proteinExistence type="inferred from homology"/>
<comment type="function">
    <text evidence="3">Might act as an E3 ubiquitin-protein ligase, or as part of E3 complex, which accepts ubiquitin from specific E2 ubiquitin-conjugating enzymes and then transfers it to substrates.</text>
</comment>
<dbReference type="AlphaFoldDB" id="A0A0K9P3U6"/>
<dbReference type="Pfam" id="PF13445">
    <property type="entry name" value="zf-RING_UBOX"/>
    <property type="match status" value="1"/>
</dbReference>
<evidence type="ECO:0000256" key="10">
    <source>
        <dbReference type="ARBA" id="ARBA00022786"/>
    </source>
</evidence>
<evidence type="ECO:0000259" key="13">
    <source>
        <dbReference type="PROSITE" id="PS50089"/>
    </source>
</evidence>
<dbReference type="SMART" id="SM00647">
    <property type="entry name" value="IBR"/>
    <property type="match status" value="2"/>
</dbReference>
<keyword evidence="8" id="KW-0677">Repeat</keyword>
<dbReference type="PANTHER" id="PTHR11685">
    <property type="entry name" value="RBR FAMILY RING FINGER AND IBR DOMAIN-CONTAINING"/>
    <property type="match status" value="1"/>
</dbReference>
<evidence type="ECO:0000259" key="14">
    <source>
        <dbReference type="PROSITE" id="PS51873"/>
    </source>
</evidence>
<protein>
    <recommendedName>
        <fullName evidence="5">RBR-type E3 ubiquitin transferase</fullName>
        <ecNumber evidence="5">2.3.2.31</ecNumber>
    </recommendedName>
</protein>
<organism evidence="15 16">
    <name type="scientific">Zostera marina</name>
    <name type="common">Eelgrass</name>
    <dbReference type="NCBI Taxonomy" id="29655"/>
    <lineage>
        <taxon>Eukaryota</taxon>
        <taxon>Viridiplantae</taxon>
        <taxon>Streptophyta</taxon>
        <taxon>Embryophyta</taxon>
        <taxon>Tracheophyta</taxon>
        <taxon>Spermatophyta</taxon>
        <taxon>Magnoliopsida</taxon>
        <taxon>Liliopsida</taxon>
        <taxon>Zosteraceae</taxon>
        <taxon>Zostera</taxon>
    </lineage>
</organism>
<dbReference type="CDD" id="cd22584">
    <property type="entry name" value="Rcat_RBR_unk"/>
    <property type="match status" value="1"/>
</dbReference>
<sequence>MGREASSITNVEEEYFRRRSRKIQCTGSDWKTPIILDAGGIKNERVLAFPIIDLDQYNDDQVRDDDQDDVFIVDDPKLLKKISFSSRFDKNIRKLSFSSPQTVIEIGESSNQYTSNSSSKRRSNNEKKKSQIPFCCAICFEPKPVSETFTPITGCSHTYCTACIKQYIASKIQENRSKITCPNPDCKNGFLKAEDCRSILPPEVFDRWCTVLCEALLFGSSAFYCPFEDCSAPLLTEVEENSSSIILQEIRQSECPHCWRLFCAHCKVPWHAGFSCEDFQQLESDERNQGTLSILNMAKEMKWQRCPKCKIIVDKIDGCMFMKCRCGFAFCYRCGTQMITDHYCKKCKC</sequence>
<accession>A0A0K9P3U6</accession>
<dbReference type="InterPro" id="IPR027370">
    <property type="entry name" value="Znf-RING_euk"/>
</dbReference>
<evidence type="ECO:0000256" key="12">
    <source>
        <dbReference type="PROSITE-ProRule" id="PRU00175"/>
    </source>
</evidence>
<comment type="catalytic activity">
    <reaction evidence="1">
        <text>[E2 ubiquitin-conjugating enzyme]-S-ubiquitinyl-L-cysteine + [acceptor protein]-L-lysine = [E2 ubiquitin-conjugating enzyme]-L-cysteine + [acceptor protein]-N(6)-ubiquitinyl-L-lysine.</text>
        <dbReference type="EC" id="2.3.2.31"/>
    </reaction>
</comment>
<dbReference type="Gene3D" id="3.30.40.10">
    <property type="entry name" value="Zinc/RING finger domain, C3HC4 (zinc finger)"/>
    <property type="match status" value="1"/>
</dbReference>
<dbReference type="GO" id="GO:0006511">
    <property type="term" value="P:ubiquitin-dependent protein catabolic process"/>
    <property type="evidence" value="ECO:0000318"/>
    <property type="project" value="GO_Central"/>
</dbReference>
<evidence type="ECO:0000256" key="1">
    <source>
        <dbReference type="ARBA" id="ARBA00001798"/>
    </source>
</evidence>
<feature type="domain" description="RING-type" evidence="14">
    <location>
        <begin position="132"/>
        <end position="349"/>
    </location>
</feature>
<dbReference type="GO" id="GO:0005737">
    <property type="term" value="C:cytoplasm"/>
    <property type="evidence" value="ECO:0000318"/>
    <property type="project" value="GO_Central"/>
</dbReference>
<dbReference type="CDD" id="cd22582">
    <property type="entry name" value="BRcat_RBR_unk"/>
    <property type="match status" value="1"/>
</dbReference>
<keyword evidence="7" id="KW-0479">Metal-binding</keyword>
<name>A0A0K9P3U6_ZOSMR</name>
<dbReference type="InterPro" id="IPR017907">
    <property type="entry name" value="Znf_RING_CS"/>
</dbReference>
<evidence type="ECO:0000313" key="15">
    <source>
        <dbReference type="EMBL" id="KMZ63711.1"/>
    </source>
</evidence>
<dbReference type="SUPFAM" id="SSF57850">
    <property type="entry name" value="RING/U-box"/>
    <property type="match status" value="3"/>
</dbReference>
<evidence type="ECO:0000256" key="5">
    <source>
        <dbReference type="ARBA" id="ARBA00012251"/>
    </source>
</evidence>
<comment type="cofactor">
    <cofactor evidence="2">
        <name>Zn(2+)</name>
        <dbReference type="ChEBI" id="CHEBI:29105"/>
    </cofactor>
</comment>
<dbReference type="PROSITE" id="PS50089">
    <property type="entry name" value="ZF_RING_2"/>
    <property type="match status" value="1"/>
</dbReference>
<dbReference type="GO" id="GO:0031624">
    <property type="term" value="F:ubiquitin conjugating enzyme binding"/>
    <property type="evidence" value="ECO:0000318"/>
    <property type="project" value="GO_Central"/>
</dbReference>
<dbReference type="InterPro" id="IPR044066">
    <property type="entry name" value="TRIAD_supradom"/>
</dbReference>
<dbReference type="FunFam" id="3.30.40.10:FF:000230">
    <property type="entry name" value="RBR-type E3 ubiquitin transferase"/>
    <property type="match status" value="1"/>
</dbReference>
<gene>
    <name evidence="15" type="ORF">ZOSMA_3G01960</name>
</gene>
<dbReference type="GO" id="GO:0000151">
    <property type="term" value="C:ubiquitin ligase complex"/>
    <property type="evidence" value="ECO:0000318"/>
    <property type="project" value="GO_Central"/>
</dbReference>
<keyword evidence="11" id="KW-0862">Zinc</keyword>
<keyword evidence="6" id="KW-0808">Transferase</keyword>
<dbReference type="InterPro" id="IPR031127">
    <property type="entry name" value="E3_UB_ligase_RBR"/>
</dbReference>
<dbReference type="GO" id="GO:0008270">
    <property type="term" value="F:zinc ion binding"/>
    <property type="evidence" value="ECO:0007669"/>
    <property type="project" value="UniProtKB-KW"/>
</dbReference>
<evidence type="ECO:0000313" key="16">
    <source>
        <dbReference type="Proteomes" id="UP000036987"/>
    </source>
</evidence>
<evidence type="ECO:0000256" key="11">
    <source>
        <dbReference type="ARBA" id="ARBA00022833"/>
    </source>
</evidence>
<dbReference type="Pfam" id="PF01485">
    <property type="entry name" value="IBR"/>
    <property type="match status" value="1"/>
</dbReference>
<dbReference type="InterPro" id="IPR001841">
    <property type="entry name" value="Znf_RING"/>
</dbReference>
<keyword evidence="9 12" id="KW-0863">Zinc-finger</keyword>
<evidence type="ECO:0000256" key="2">
    <source>
        <dbReference type="ARBA" id="ARBA00001947"/>
    </source>
</evidence>
<comment type="similarity">
    <text evidence="4">Belongs to the RBR family. Ariadne subfamily.</text>
</comment>